<dbReference type="EMBL" id="SHKX01000013">
    <property type="protein sequence ID" value="RZU38698.1"/>
    <property type="molecule type" value="Genomic_DNA"/>
</dbReference>
<comment type="caution">
    <text evidence="1">The sequence shown here is derived from an EMBL/GenBank/DDBJ whole genome shotgun (WGS) entry which is preliminary data.</text>
</comment>
<keyword evidence="2" id="KW-1185">Reference proteome</keyword>
<accession>A0A4Q7YMX0</accession>
<evidence type="ECO:0000313" key="2">
    <source>
        <dbReference type="Proteomes" id="UP000292423"/>
    </source>
</evidence>
<proteinExistence type="predicted"/>
<dbReference type="Proteomes" id="UP000292423">
    <property type="component" value="Unassembled WGS sequence"/>
</dbReference>
<dbReference type="RefSeq" id="WP_130414492.1">
    <property type="nucleotide sequence ID" value="NZ_SHKX01000013.1"/>
</dbReference>
<sequence>MTTASIHLQLYVRFDIDGMTPGLWPLLAEALGPCGPYLLSPPERYWKMPDCLGFHLGFTTDPELVWRLVRALAPQGWTLSGDEQDLSAVWNPGDWAALVHRDVKWAELQLTRREA</sequence>
<reference evidence="1 2" key="1">
    <citation type="submission" date="2019-02" db="EMBL/GenBank/DDBJ databases">
        <title>Genomic Encyclopedia of Type Strains, Phase IV (KMG-IV): sequencing the most valuable type-strain genomes for metagenomic binning, comparative biology and taxonomic classification.</title>
        <authorList>
            <person name="Goeker M."/>
        </authorList>
    </citation>
    <scope>NUCLEOTIDE SEQUENCE [LARGE SCALE GENOMIC DNA]</scope>
    <source>
        <strain evidence="1 2">DSM 105135</strain>
    </source>
</reference>
<protein>
    <submittedName>
        <fullName evidence="1">Uncharacterized protein</fullName>
    </submittedName>
</protein>
<organism evidence="1 2">
    <name type="scientific">Fluviicoccus keumensis</name>
    <dbReference type="NCBI Taxonomy" id="1435465"/>
    <lineage>
        <taxon>Bacteria</taxon>
        <taxon>Pseudomonadati</taxon>
        <taxon>Pseudomonadota</taxon>
        <taxon>Gammaproteobacteria</taxon>
        <taxon>Moraxellales</taxon>
        <taxon>Moraxellaceae</taxon>
        <taxon>Fluviicoccus</taxon>
    </lineage>
</organism>
<name>A0A4Q7YMX0_9GAMM</name>
<dbReference type="OrthoDB" id="7860281at2"/>
<evidence type="ECO:0000313" key="1">
    <source>
        <dbReference type="EMBL" id="RZU38698.1"/>
    </source>
</evidence>
<dbReference type="AlphaFoldDB" id="A0A4Q7YMX0"/>
<gene>
    <name evidence="1" type="ORF">EV700_2633</name>
</gene>